<evidence type="ECO:0000256" key="1">
    <source>
        <dbReference type="SAM" id="MobiDB-lite"/>
    </source>
</evidence>
<dbReference type="Proteomes" id="UP000663908">
    <property type="component" value="Chromosome"/>
</dbReference>
<keyword evidence="3" id="KW-1185">Reference proteome</keyword>
<feature type="compositionally biased region" description="Acidic residues" evidence="1">
    <location>
        <begin position="10"/>
        <end position="20"/>
    </location>
</feature>
<proteinExistence type="predicted"/>
<reference evidence="2 3" key="1">
    <citation type="submission" date="2021-03" db="EMBL/GenBank/DDBJ databases">
        <title>Complete genome sequence of Streptomyces cyanogenus S136, producer of anticancer angucycline landomycin A.</title>
        <authorList>
            <person name="Hrab P."/>
            <person name="Ruckert C."/>
            <person name="Busche T."/>
            <person name="Ostash I."/>
            <person name="Kalinowski J."/>
            <person name="Fedorenko V."/>
            <person name="Yushchuk O."/>
            <person name="Ostash B."/>
        </authorList>
    </citation>
    <scope>NUCLEOTIDE SEQUENCE [LARGE SCALE GENOMIC DNA]</scope>
    <source>
        <strain evidence="2 3">S136</strain>
    </source>
</reference>
<sequence>MTAGFSSEGDPADGADVSADEGWADGVSVAGLFSLDGALVSGDEGEAGFDSEDEDDSDDGDDDFDSEGGDDSGDFEDGDEVEDSEDGDDDFEEGEDDSDDGDDGDDDFDDGEDGDDDEDDGDVEDEGDERDGEGLALGDVGGQGDPEPFPVTHGAGTHGRVSFGGLPRWSCRPVSSPRWRCSHSWWWES</sequence>
<feature type="compositionally biased region" description="Acidic residues" evidence="1">
    <location>
        <begin position="43"/>
        <end position="131"/>
    </location>
</feature>
<dbReference type="EMBL" id="CP071839">
    <property type="protein sequence ID" value="QTD96354.1"/>
    <property type="molecule type" value="Genomic_DNA"/>
</dbReference>
<gene>
    <name evidence="2" type="ORF">S1361_03290</name>
</gene>
<organism evidence="2 3">
    <name type="scientific">Streptomyces cyanogenus</name>
    <dbReference type="NCBI Taxonomy" id="80860"/>
    <lineage>
        <taxon>Bacteria</taxon>
        <taxon>Bacillati</taxon>
        <taxon>Actinomycetota</taxon>
        <taxon>Actinomycetes</taxon>
        <taxon>Kitasatosporales</taxon>
        <taxon>Streptomycetaceae</taxon>
        <taxon>Streptomyces</taxon>
    </lineage>
</organism>
<name>A0ABX7TIG9_STRCY</name>
<feature type="region of interest" description="Disordered" evidence="1">
    <location>
        <begin position="39"/>
        <end position="176"/>
    </location>
</feature>
<evidence type="ECO:0000313" key="2">
    <source>
        <dbReference type="EMBL" id="QTD96354.1"/>
    </source>
</evidence>
<evidence type="ECO:0000313" key="3">
    <source>
        <dbReference type="Proteomes" id="UP000663908"/>
    </source>
</evidence>
<protein>
    <submittedName>
        <fullName evidence="2">Uncharacterized protein</fullName>
    </submittedName>
</protein>
<accession>A0ABX7TIG9</accession>
<feature type="region of interest" description="Disordered" evidence="1">
    <location>
        <begin position="1"/>
        <end position="20"/>
    </location>
</feature>